<evidence type="ECO:0000259" key="2">
    <source>
        <dbReference type="Pfam" id="PF07110"/>
    </source>
</evidence>
<dbReference type="SUPFAM" id="SSF54909">
    <property type="entry name" value="Dimeric alpha+beta barrel"/>
    <property type="match status" value="1"/>
</dbReference>
<dbReference type="Pfam" id="PF07110">
    <property type="entry name" value="EthD"/>
    <property type="match status" value="1"/>
</dbReference>
<dbReference type="Proteomes" id="UP000054279">
    <property type="component" value="Unassembled WGS sequence"/>
</dbReference>
<evidence type="ECO:0000256" key="1">
    <source>
        <dbReference type="ARBA" id="ARBA00005986"/>
    </source>
</evidence>
<evidence type="ECO:0000313" key="4">
    <source>
        <dbReference type="Proteomes" id="UP000054279"/>
    </source>
</evidence>
<dbReference type="AlphaFoldDB" id="A0A0C9UP95"/>
<organism evidence="3 4">
    <name type="scientific">Sphaerobolus stellatus (strain SS14)</name>
    <dbReference type="NCBI Taxonomy" id="990650"/>
    <lineage>
        <taxon>Eukaryota</taxon>
        <taxon>Fungi</taxon>
        <taxon>Dikarya</taxon>
        <taxon>Basidiomycota</taxon>
        <taxon>Agaricomycotina</taxon>
        <taxon>Agaricomycetes</taxon>
        <taxon>Phallomycetidae</taxon>
        <taxon>Geastrales</taxon>
        <taxon>Sphaerobolaceae</taxon>
        <taxon>Sphaerobolus</taxon>
    </lineage>
</organism>
<feature type="domain" description="EthD" evidence="2">
    <location>
        <begin position="12"/>
        <end position="105"/>
    </location>
</feature>
<dbReference type="HOGENOM" id="CLU_115019_3_1_1"/>
<dbReference type="Gene3D" id="3.30.70.100">
    <property type="match status" value="1"/>
</dbReference>
<name>A0A0C9UP95_SPHS4</name>
<dbReference type="InterPro" id="IPR009799">
    <property type="entry name" value="EthD_dom"/>
</dbReference>
<sequence>MTIRIVALLKRRPDITHEQFIERWGQNHAKIFTSLEVTKRNIIRYSQLHVNLQHSKTLNQAGLQVASFDGMVEMEVENLDDFLAIFTDEEFLKIGSPDEDNFLDKTSVQVIVGEAFVKFDRARDV</sequence>
<proteinExistence type="inferred from homology"/>
<dbReference type="InterPro" id="IPR011008">
    <property type="entry name" value="Dimeric_a/b-barrel"/>
</dbReference>
<comment type="similarity">
    <text evidence="1">Belongs to the tpcK family.</text>
</comment>
<reference evidence="3 4" key="1">
    <citation type="submission" date="2014-06" db="EMBL/GenBank/DDBJ databases">
        <title>Evolutionary Origins and Diversification of the Mycorrhizal Mutualists.</title>
        <authorList>
            <consortium name="DOE Joint Genome Institute"/>
            <consortium name="Mycorrhizal Genomics Consortium"/>
            <person name="Kohler A."/>
            <person name="Kuo A."/>
            <person name="Nagy L.G."/>
            <person name="Floudas D."/>
            <person name="Copeland A."/>
            <person name="Barry K.W."/>
            <person name="Cichocki N."/>
            <person name="Veneault-Fourrey C."/>
            <person name="LaButti K."/>
            <person name="Lindquist E.A."/>
            <person name="Lipzen A."/>
            <person name="Lundell T."/>
            <person name="Morin E."/>
            <person name="Murat C."/>
            <person name="Riley R."/>
            <person name="Ohm R."/>
            <person name="Sun H."/>
            <person name="Tunlid A."/>
            <person name="Henrissat B."/>
            <person name="Grigoriev I.V."/>
            <person name="Hibbett D.S."/>
            <person name="Martin F."/>
        </authorList>
    </citation>
    <scope>NUCLEOTIDE SEQUENCE [LARGE SCALE GENOMIC DNA]</scope>
    <source>
        <strain evidence="3 4">SS14</strain>
    </source>
</reference>
<dbReference type="OrthoDB" id="3183782at2759"/>
<dbReference type="GO" id="GO:0016491">
    <property type="term" value="F:oxidoreductase activity"/>
    <property type="evidence" value="ECO:0007669"/>
    <property type="project" value="InterPro"/>
</dbReference>
<evidence type="ECO:0000313" key="3">
    <source>
        <dbReference type="EMBL" id="KIJ36614.1"/>
    </source>
</evidence>
<dbReference type="EMBL" id="KN837176">
    <property type="protein sequence ID" value="KIJ36614.1"/>
    <property type="molecule type" value="Genomic_DNA"/>
</dbReference>
<gene>
    <name evidence="3" type="ORF">M422DRAFT_34179</name>
</gene>
<protein>
    <recommendedName>
        <fullName evidence="2">EthD domain-containing protein</fullName>
    </recommendedName>
</protein>
<keyword evidence="4" id="KW-1185">Reference proteome</keyword>
<accession>A0A0C9UP95</accession>